<dbReference type="RefSeq" id="XP_040773258.1">
    <property type="nucleotide sequence ID" value="XM_040924310.1"/>
</dbReference>
<dbReference type="InterPro" id="IPR002656">
    <property type="entry name" value="Acyl_transf_3_dom"/>
</dbReference>
<feature type="transmembrane region" description="Helical" evidence="1">
    <location>
        <begin position="378"/>
        <end position="399"/>
    </location>
</feature>
<feature type="transmembrane region" description="Helical" evidence="1">
    <location>
        <begin position="262"/>
        <end position="281"/>
    </location>
</feature>
<accession>A0A9P4XVY3</accession>
<organism evidence="3 4">
    <name type="scientific">Cryphonectria parasitica (strain ATCC 38755 / EP155)</name>
    <dbReference type="NCBI Taxonomy" id="660469"/>
    <lineage>
        <taxon>Eukaryota</taxon>
        <taxon>Fungi</taxon>
        <taxon>Dikarya</taxon>
        <taxon>Ascomycota</taxon>
        <taxon>Pezizomycotina</taxon>
        <taxon>Sordariomycetes</taxon>
        <taxon>Sordariomycetidae</taxon>
        <taxon>Diaporthales</taxon>
        <taxon>Cryphonectriaceae</taxon>
        <taxon>Cryphonectria-Endothia species complex</taxon>
        <taxon>Cryphonectria</taxon>
    </lineage>
</organism>
<evidence type="ECO:0000256" key="1">
    <source>
        <dbReference type="SAM" id="Phobius"/>
    </source>
</evidence>
<feature type="non-terminal residue" evidence="3">
    <location>
        <position position="1"/>
    </location>
</feature>
<dbReference type="PANTHER" id="PTHR23028">
    <property type="entry name" value="ACETYLTRANSFERASE"/>
    <property type="match status" value="1"/>
</dbReference>
<feature type="domain" description="Acyltransferase 3" evidence="2">
    <location>
        <begin position="1"/>
        <end position="395"/>
    </location>
</feature>
<feature type="transmembrane region" description="Helical" evidence="1">
    <location>
        <begin position="98"/>
        <end position="115"/>
    </location>
</feature>
<dbReference type="GO" id="GO:0016747">
    <property type="term" value="F:acyltransferase activity, transferring groups other than amino-acyl groups"/>
    <property type="evidence" value="ECO:0007669"/>
    <property type="project" value="InterPro"/>
</dbReference>
<dbReference type="InterPro" id="IPR050879">
    <property type="entry name" value="Acyltransferase_3"/>
</dbReference>
<dbReference type="AlphaFoldDB" id="A0A9P4XVY3"/>
<dbReference type="Proteomes" id="UP000803844">
    <property type="component" value="Unassembled WGS sequence"/>
</dbReference>
<dbReference type="Pfam" id="PF01757">
    <property type="entry name" value="Acyl_transf_3"/>
    <property type="match status" value="1"/>
</dbReference>
<keyword evidence="4" id="KW-1185">Reference proteome</keyword>
<evidence type="ECO:0000313" key="4">
    <source>
        <dbReference type="Proteomes" id="UP000803844"/>
    </source>
</evidence>
<keyword evidence="1" id="KW-0472">Membrane</keyword>
<dbReference type="EMBL" id="MU032350">
    <property type="protein sequence ID" value="KAF3762279.1"/>
    <property type="molecule type" value="Genomic_DNA"/>
</dbReference>
<evidence type="ECO:0000313" key="3">
    <source>
        <dbReference type="EMBL" id="KAF3762279.1"/>
    </source>
</evidence>
<dbReference type="GeneID" id="63841439"/>
<feature type="transmembrane region" description="Helical" evidence="1">
    <location>
        <begin position="181"/>
        <end position="203"/>
    </location>
</feature>
<feature type="transmembrane region" description="Helical" evidence="1">
    <location>
        <begin position="347"/>
        <end position="366"/>
    </location>
</feature>
<protein>
    <recommendedName>
        <fullName evidence="2">Acyltransferase 3 domain-containing protein</fullName>
    </recommendedName>
</protein>
<feature type="transmembrane region" description="Helical" evidence="1">
    <location>
        <begin position="7"/>
        <end position="24"/>
    </location>
</feature>
<sequence>LDGLRGLAAFFVVLHHSSLVWFSWKIHGGWNPNSDQTAWFVRLPIIRFFISGAPQVRIFFVVSGYAISHKPIKLARQGRYAEIGATLSSSVFRRHSRLFLPAACITLLSALIIQLDPGWFGSEGLEGVAVPTRTVPHANNLLDQLWHFKDAEIQATNPISQGLAQGGESRVYLNPYDPNLWTLPMEFSSSFVVFLFLTAFARIRNRVRMFFALGVIVYFQYNFGYWALYPFLCGMLICDIHFEMDEIRAKYAAGPDSADTSVLPIGVVFGLAAFLGSLWLLSTPDAFLGSKQSWGFVTLVSWVPETLRDQALVPTGAALLVLVVDQFPFLQILFTNSFAQYMGRISYALYLVHGPLLWSLGLSFAHTTLDLTGKEGDWQYGFGIFLAACLWWPIAIYAADLTARFVDENCVRLGRWVYEKLLKQES</sequence>
<reference evidence="3" key="1">
    <citation type="journal article" date="2020" name="Phytopathology">
        <title>Genome sequence of the chestnut blight fungus Cryphonectria parasitica EP155: A fundamental resource for an archetypical invasive plant pathogen.</title>
        <authorList>
            <person name="Crouch J.A."/>
            <person name="Dawe A."/>
            <person name="Aerts A."/>
            <person name="Barry K."/>
            <person name="Churchill A.C.L."/>
            <person name="Grimwood J."/>
            <person name="Hillman B."/>
            <person name="Milgroom M.G."/>
            <person name="Pangilinan J."/>
            <person name="Smith M."/>
            <person name="Salamov A."/>
            <person name="Schmutz J."/>
            <person name="Yadav J."/>
            <person name="Grigoriev I.V."/>
            <person name="Nuss D."/>
        </authorList>
    </citation>
    <scope>NUCLEOTIDE SEQUENCE</scope>
    <source>
        <strain evidence="3">EP155</strain>
    </source>
</reference>
<evidence type="ECO:0000259" key="2">
    <source>
        <dbReference type="Pfam" id="PF01757"/>
    </source>
</evidence>
<dbReference type="PANTHER" id="PTHR23028:SF134">
    <property type="entry name" value="PUTATIVE (AFU_ORTHOLOGUE AFUA_4G08520)-RELATED"/>
    <property type="match status" value="1"/>
</dbReference>
<gene>
    <name evidence="3" type="ORF">M406DRAFT_46697</name>
</gene>
<keyword evidence="1" id="KW-0812">Transmembrane</keyword>
<comment type="caution">
    <text evidence="3">The sequence shown here is derived from an EMBL/GenBank/DDBJ whole genome shotgun (WGS) entry which is preliminary data.</text>
</comment>
<name>A0A9P4XVY3_CRYP1</name>
<keyword evidence="1" id="KW-1133">Transmembrane helix</keyword>
<feature type="transmembrane region" description="Helical" evidence="1">
    <location>
        <begin position="44"/>
        <end position="67"/>
    </location>
</feature>
<proteinExistence type="predicted"/>
<dbReference type="OrthoDB" id="5819582at2759"/>